<dbReference type="Proteomes" id="UP000298663">
    <property type="component" value="Unassembled WGS sequence"/>
</dbReference>
<organism evidence="1 2">
    <name type="scientific">Steinernema carpocapsae</name>
    <name type="common">Entomopathogenic nematode</name>
    <dbReference type="NCBI Taxonomy" id="34508"/>
    <lineage>
        <taxon>Eukaryota</taxon>
        <taxon>Metazoa</taxon>
        <taxon>Ecdysozoa</taxon>
        <taxon>Nematoda</taxon>
        <taxon>Chromadorea</taxon>
        <taxon>Rhabditida</taxon>
        <taxon>Tylenchina</taxon>
        <taxon>Panagrolaimomorpha</taxon>
        <taxon>Strongyloidoidea</taxon>
        <taxon>Steinernematidae</taxon>
        <taxon>Steinernema</taxon>
    </lineage>
</organism>
<proteinExistence type="predicted"/>
<reference evidence="1 2" key="2">
    <citation type="journal article" date="2019" name="G3 (Bethesda)">
        <title>Hybrid Assembly of the Genome of the Entomopathogenic Nematode Steinernema carpocapsae Identifies the X-Chromosome.</title>
        <authorList>
            <person name="Serra L."/>
            <person name="Macchietto M."/>
            <person name="Macias-Munoz A."/>
            <person name="McGill C.J."/>
            <person name="Rodriguez I.M."/>
            <person name="Rodriguez B."/>
            <person name="Murad R."/>
            <person name="Mortazavi A."/>
        </authorList>
    </citation>
    <scope>NUCLEOTIDE SEQUENCE [LARGE SCALE GENOMIC DNA]</scope>
    <source>
        <strain evidence="1 2">ALL</strain>
    </source>
</reference>
<keyword evidence="2" id="KW-1185">Reference proteome</keyword>
<dbReference type="EMBL" id="AZBU02000008">
    <property type="protein sequence ID" value="TKR67227.1"/>
    <property type="molecule type" value="Genomic_DNA"/>
</dbReference>
<protein>
    <submittedName>
        <fullName evidence="1">Uncharacterized protein</fullName>
    </submittedName>
</protein>
<gene>
    <name evidence="1" type="ORF">L596_023412</name>
</gene>
<name>A0A4U5MDJ9_STECR</name>
<evidence type="ECO:0000313" key="2">
    <source>
        <dbReference type="Proteomes" id="UP000298663"/>
    </source>
</evidence>
<comment type="caution">
    <text evidence="1">The sequence shown here is derived from an EMBL/GenBank/DDBJ whole genome shotgun (WGS) entry which is preliminary data.</text>
</comment>
<accession>A0A4U5MDJ9</accession>
<sequence>MVGAKKEEAKTRKGRRQNGKFLQPVSVLLPTLEEIRNEDVRVRLDIAHYFEEFESLKLPLSNPVFIEPKP</sequence>
<evidence type="ECO:0000313" key="1">
    <source>
        <dbReference type="EMBL" id="TKR67227.1"/>
    </source>
</evidence>
<reference evidence="1 2" key="1">
    <citation type="journal article" date="2015" name="Genome Biol.">
        <title>Comparative genomics of Steinernema reveals deeply conserved gene regulatory networks.</title>
        <authorList>
            <person name="Dillman A.R."/>
            <person name="Macchietto M."/>
            <person name="Porter C.F."/>
            <person name="Rogers A."/>
            <person name="Williams B."/>
            <person name="Antoshechkin I."/>
            <person name="Lee M.M."/>
            <person name="Goodwin Z."/>
            <person name="Lu X."/>
            <person name="Lewis E.E."/>
            <person name="Goodrich-Blair H."/>
            <person name="Stock S.P."/>
            <person name="Adams B.J."/>
            <person name="Sternberg P.W."/>
            <person name="Mortazavi A."/>
        </authorList>
    </citation>
    <scope>NUCLEOTIDE SEQUENCE [LARGE SCALE GENOMIC DNA]</scope>
    <source>
        <strain evidence="1 2">ALL</strain>
    </source>
</reference>
<dbReference type="AlphaFoldDB" id="A0A4U5MDJ9"/>